<proteinExistence type="predicted"/>
<dbReference type="Gene3D" id="1.10.287.950">
    <property type="entry name" value="Methyl-accepting chemotaxis protein"/>
    <property type="match status" value="1"/>
</dbReference>
<dbReference type="InterPro" id="IPR013587">
    <property type="entry name" value="Nitrate/nitrite_sensing"/>
</dbReference>
<feature type="domain" description="Methyl-accepting transducer" evidence="8">
    <location>
        <begin position="392"/>
        <end position="628"/>
    </location>
</feature>
<dbReference type="PROSITE" id="PS50111">
    <property type="entry name" value="CHEMOTAXIS_TRANSDUC_2"/>
    <property type="match status" value="1"/>
</dbReference>
<keyword evidence="3 7" id="KW-1133">Transmembrane helix</keyword>
<name>A0ABT5QMT4_9GAMM</name>
<evidence type="ECO:0000256" key="1">
    <source>
        <dbReference type="ARBA" id="ARBA00004141"/>
    </source>
</evidence>
<evidence type="ECO:0000313" key="10">
    <source>
        <dbReference type="Proteomes" id="UP001149821"/>
    </source>
</evidence>
<evidence type="ECO:0000259" key="8">
    <source>
        <dbReference type="PROSITE" id="PS50111"/>
    </source>
</evidence>
<reference evidence="9" key="1">
    <citation type="submission" date="2021-12" db="EMBL/GenBank/DDBJ databases">
        <title>Enterovibrio ZSDZ35 sp. nov. and Enterovibrio ZSDZ42 sp. nov., isolated from coastal seawater in Qingdao.</title>
        <authorList>
            <person name="Zhang P."/>
        </authorList>
    </citation>
    <scope>NUCLEOTIDE SEQUENCE</scope>
    <source>
        <strain evidence="9">ZSDZ35</strain>
    </source>
</reference>
<accession>A0ABT5QMT4</accession>
<evidence type="ECO:0000256" key="4">
    <source>
        <dbReference type="ARBA" id="ARBA00023136"/>
    </source>
</evidence>
<dbReference type="Pfam" id="PF08376">
    <property type="entry name" value="NIT"/>
    <property type="match status" value="1"/>
</dbReference>
<dbReference type="SMART" id="SM00283">
    <property type="entry name" value="MA"/>
    <property type="match status" value="1"/>
</dbReference>
<evidence type="ECO:0000256" key="2">
    <source>
        <dbReference type="ARBA" id="ARBA00022692"/>
    </source>
</evidence>
<evidence type="ECO:0000256" key="7">
    <source>
        <dbReference type="SAM" id="Phobius"/>
    </source>
</evidence>
<dbReference type="PANTHER" id="PTHR32089:SF119">
    <property type="entry name" value="METHYL-ACCEPTING CHEMOTAXIS PROTEIN CTPL"/>
    <property type="match status" value="1"/>
</dbReference>
<gene>
    <name evidence="9" type="ORF">LRP49_12460</name>
</gene>
<dbReference type="RefSeq" id="WP_274142543.1">
    <property type="nucleotide sequence ID" value="NZ_JAJUBB010000008.1"/>
</dbReference>
<keyword evidence="5 6" id="KW-0807">Transducer</keyword>
<dbReference type="PANTHER" id="PTHR32089">
    <property type="entry name" value="METHYL-ACCEPTING CHEMOTAXIS PROTEIN MCPB"/>
    <property type="match status" value="1"/>
</dbReference>
<sequence>MIDFLRKTKISHKLLVLAGLPLIVITVLGWGEVASSRDAVTNSLRTEETTIAYGLLDAIAHNFAIERGLTAGFLGSGGNADIKKKLDVQRLNADQAQRTLTSFQPQYIDPELWKKALREIKVSLVKKASIRGQVDSLSPKDSPFDFYSTLNQHALLAASAIVSQSSNPEVTESLNALLAIITMKEKAGQSRGALNGVFARGSTTLDVYTRVQSYIDGFNFASFAAETSLKGDKLFAFRALGKAPVWADVNAVEQDFLRQKNTLNKVSGPSAQEWFPLATKRIADLNQYKNAYLSELQMNMQQQAETVARNSTLLLLGLGVVVIFVVVSSTLTIYSIRNRVSDFGHRLDAMVSSKDMSRRLNRGASDEIGEIEQHVDSFVSSLKGILVEASTLATEADKSIEYLTTIAGNDLASAKQTSARCETLAAAMTQMSQSSAEVASYAQEVEGATSTARDVTSQAVISGESSAKTMDSLISSIDITFTKMEELQSQTANVKEILDNITSISEQTNLLALNAAIEAARAGEMGRGFAVVADEVRNLAQRSKQSTQEIGNMLDEIRINTESSFSNMGKSRDVSYESQQSVQTAKGSLAILGGNINSMADQNVLIAESARQQAQTVSSVSMELEALVLISNESTRGSQEIEEKLLYLRERMSKLHTNVTQFKTV</sequence>
<evidence type="ECO:0000256" key="5">
    <source>
        <dbReference type="ARBA" id="ARBA00023224"/>
    </source>
</evidence>
<dbReference type="EMBL" id="JAJUBB010000008">
    <property type="protein sequence ID" value="MDD1781983.1"/>
    <property type="molecule type" value="Genomic_DNA"/>
</dbReference>
<keyword evidence="2 7" id="KW-0812">Transmembrane</keyword>
<organism evidence="9 10">
    <name type="scientific">Enterovibrio qingdaonensis</name>
    <dbReference type="NCBI Taxonomy" id="2899818"/>
    <lineage>
        <taxon>Bacteria</taxon>
        <taxon>Pseudomonadati</taxon>
        <taxon>Pseudomonadota</taxon>
        <taxon>Gammaproteobacteria</taxon>
        <taxon>Vibrionales</taxon>
        <taxon>Vibrionaceae</taxon>
        <taxon>Enterovibrio</taxon>
    </lineage>
</organism>
<comment type="caution">
    <text evidence="9">The sequence shown here is derived from an EMBL/GenBank/DDBJ whole genome shotgun (WGS) entry which is preliminary data.</text>
</comment>
<dbReference type="Proteomes" id="UP001149821">
    <property type="component" value="Unassembled WGS sequence"/>
</dbReference>
<feature type="transmembrane region" description="Helical" evidence="7">
    <location>
        <begin position="313"/>
        <end position="336"/>
    </location>
</feature>
<dbReference type="Pfam" id="PF00015">
    <property type="entry name" value="MCPsignal"/>
    <property type="match status" value="1"/>
</dbReference>
<comment type="subcellular location">
    <subcellularLocation>
        <location evidence="1">Membrane</location>
        <topology evidence="1">Multi-pass membrane protein</topology>
    </subcellularLocation>
</comment>
<evidence type="ECO:0000256" key="6">
    <source>
        <dbReference type="PROSITE-ProRule" id="PRU00284"/>
    </source>
</evidence>
<dbReference type="InterPro" id="IPR004089">
    <property type="entry name" value="MCPsignal_dom"/>
</dbReference>
<keyword evidence="4 7" id="KW-0472">Membrane</keyword>
<keyword evidence="10" id="KW-1185">Reference proteome</keyword>
<evidence type="ECO:0000256" key="3">
    <source>
        <dbReference type="ARBA" id="ARBA00022989"/>
    </source>
</evidence>
<protein>
    <submittedName>
        <fullName evidence="9">Methyl-accepting chemotaxis protein</fullName>
    </submittedName>
</protein>
<dbReference type="SUPFAM" id="SSF58104">
    <property type="entry name" value="Methyl-accepting chemotaxis protein (MCP) signaling domain"/>
    <property type="match status" value="1"/>
</dbReference>
<evidence type="ECO:0000313" key="9">
    <source>
        <dbReference type="EMBL" id="MDD1781983.1"/>
    </source>
</evidence>